<keyword evidence="4" id="KW-1185">Reference proteome</keyword>
<reference evidence="3 4" key="1">
    <citation type="submission" date="2016-10" db="EMBL/GenBank/DDBJ databases">
        <authorList>
            <person name="de Groot N.N."/>
        </authorList>
    </citation>
    <scope>NUCLEOTIDE SEQUENCE [LARGE SCALE GENOMIC DNA]</scope>
    <source>
        <strain evidence="3 4">DSM 18684</strain>
    </source>
</reference>
<proteinExistence type="predicted"/>
<dbReference type="STRING" id="414048.SAMN04489864_104289"/>
<feature type="region of interest" description="Disordered" evidence="1">
    <location>
        <begin position="388"/>
        <end position="408"/>
    </location>
</feature>
<protein>
    <submittedName>
        <fullName evidence="3">Relaxase/Mobilisation nuclease domain-containing protein</fullName>
    </submittedName>
</protein>
<evidence type="ECO:0000313" key="3">
    <source>
        <dbReference type="EMBL" id="SFH04884.1"/>
    </source>
</evidence>
<dbReference type="RefSeq" id="WP_090993228.1">
    <property type="nucleotide sequence ID" value="NZ_FOPP01000004.1"/>
</dbReference>
<accession>A0A1I2WU68</accession>
<evidence type="ECO:0000259" key="2">
    <source>
        <dbReference type="Pfam" id="PF03432"/>
    </source>
</evidence>
<dbReference type="OrthoDB" id="915634at2"/>
<evidence type="ECO:0000256" key="1">
    <source>
        <dbReference type="SAM" id="MobiDB-lite"/>
    </source>
</evidence>
<dbReference type="EMBL" id="FOPP01000004">
    <property type="protein sequence ID" value="SFH04884.1"/>
    <property type="molecule type" value="Genomic_DNA"/>
</dbReference>
<dbReference type="InterPro" id="IPR005094">
    <property type="entry name" value="Endonuclease_MobA/VirD2"/>
</dbReference>
<sequence>MVARIISGKSIRGLLNYNEAKVNSGEASLILANRFGTEIERLDFNNKLVRFEHLTKLNIKVKTNALHIMLNFDRSDKLDTLMFQQIASSYMDRIGMGEQPFLVYQHKDVSHPHIHIVTTNIKADGKRIDIHGLGRTLSETARKELEIEHNLIKAEGRNRSEAISIAPALIETAYYGKVPTKKAIYGIVAEVMRSYKFTSFVEYNAVLKQFNVIADRGREDTVMFQKHGLVYSIIDKDGNRVGIPFKASELATRPTLNNIEKRFERNAEKRKPYKEGLVKRIERVFSKYNSITKPTLLAELKNQGIALIFRQNDQGLVYGSTFIDHRSKSVFKGSDLGREYGAKAFLDRCGNMDRPKTYLKTSEQTKSYLEPITPTNYLKDLMESSNTEQLATVGQRKKKRKKYRGFSR</sequence>
<dbReference type="AlphaFoldDB" id="A0A1I2WU68"/>
<dbReference type="Pfam" id="PF03432">
    <property type="entry name" value="Relaxase"/>
    <property type="match status" value="1"/>
</dbReference>
<organism evidence="3 4">
    <name type="scientific">Pedobacter insulae</name>
    <dbReference type="NCBI Taxonomy" id="414048"/>
    <lineage>
        <taxon>Bacteria</taxon>
        <taxon>Pseudomonadati</taxon>
        <taxon>Bacteroidota</taxon>
        <taxon>Sphingobacteriia</taxon>
        <taxon>Sphingobacteriales</taxon>
        <taxon>Sphingobacteriaceae</taxon>
        <taxon>Pedobacter</taxon>
    </lineage>
</organism>
<feature type="domain" description="MobA/VirD2-like nuclease" evidence="2">
    <location>
        <begin position="37"/>
        <end position="151"/>
    </location>
</feature>
<evidence type="ECO:0000313" key="4">
    <source>
        <dbReference type="Proteomes" id="UP000199666"/>
    </source>
</evidence>
<gene>
    <name evidence="3" type="ORF">SAMN04489864_104289</name>
</gene>
<dbReference type="Proteomes" id="UP000199666">
    <property type="component" value="Unassembled WGS sequence"/>
</dbReference>
<name>A0A1I2WU68_9SPHI</name>
<feature type="compositionally biased region" description="Basic residues" evidence="1">
    <location>
        <begin position="395"/>
        <end position="408"/>
    </location>
</feature>